<name>A0AAV2JCT0_KNICA</name>
<dbReference type="InterPro" id="IPR013783">
    <property type="entry name" value="Ig-like_fold"/>
</dbReference>
<proteinExistence type="predicted"/>
<dbReference type="InterPro" id="IPR052986">
    <property type="entry name" value="VLIG_GTPase"/>
</dbReference>
<dbReference type="SUPFAM" id="SSF52540">
    <property type="entry name" value="P-loop containing nucleoside triphosphate hydrolases"/>
    <property type="match status" value="1"/>
</dbReference>
<dbReference type="Pfam" id="PF00041">
    <property type="entry name" value="fn3"/>
    <property type="match status" value="1"/>
</dbReference>
<feature type="domain" description="VLIG-type G" evidence="2">
    <location>
        <begin position="319"/>
        <end position="542"/>
    </location>
</feature>
<evidence type="ECO:0000313" key="3">
    <source>
        <dbReference type="EMBL" id="CAL1574256.1"/>
    </source>
</evidence>
<dbReference type="InterPro" id="IPR030383">
    <property type="entry name" value="G_VLIG_dom"/>
</dbReference>
<dbReference type="GO" id="GO:0003924">
    <property type="term" value="F:GTPase activity"/>
    <property type="evidence" value="ECO:0007669"/>
    <property type="project" value="InterPro"/>
</dbReference>
<dbReference type="EMBL" id="OZ035833">
    <property type="protein sequence ID" value="CAL1574256.1"/>
    <property type="molecule type" value="Genomic_DNA"/>
</dbReference>
<dbReference type="Gene3D" id="3.40.50.300">
    <property type="entry name" value="P-loop containing nucleotide triphosphate hydrolases"/>
    <property type="match status" value="1"/>
</dbReference>
<dbReference type="Proteomes" id="UP001497482">
    <property type="component" value="Chromosome 11"/>
</dbReference>
<dbReference type="InterPro" id="IPR003961">
    <property type="entry name" value="FN3_dom"/>
</dbReference>
<sequence>MTIEPGQPGAFTVSDIRADSVTLSWEPPAGEVQNYSVTCSSGEDVVQEFQTEETRVTIRYLRPGQQYLFSVCAQLQRLQSEAAETSTHTKTYVESVLEDLDLEIYYNKKLCLNKVLQIDEKTMTENNVMSNKDVQELSLKMSMCQFAVPLLLPNCDTNQCTLMLWALRDIVKKYRPKSLSESKGFKEERVVNSEIPMISFMRLGECSLSKSEILNKLLSNSQQYHDTFVHHNMQCGDNPRIISNGLAELTWEMGQLYEASLSLPEEDRSRQQLQHLPKLCAQLLIEGFPLELVDGDASNIPLRWVSDVLTQLHELVSPNNKILVITVLGVQSTGKSTLLNTMFGVKFAVSSGRCTRGAFMLLIRVSEDMKASLNCDFLVIIDTEGLKSPELAQLDDSHEHDNELATLVVGLSDITIINIAMENSTDMKDILQIVVHAFLRMKEVGKKPRCQFVHQNVSDVSAHDKNLRDRKLLLQQLNEMTQAAAKMERKEENKSFTDVMDYDPDTGNWSWVKFSSFSGAWEKLFSSSGAWEKLSSSSGGVS</sequence>
<dbReference type="SMART" id="SM00060">
    <property type="entry name" value="FN3"/>
    <property type="match status" value="1"/>
</dbReference>
<reference evidence="3 4" key="1">
    <citation type="submission" date="2024-04" db="EMBL/GenBank/DDBJ databases">
        <authorList>
            <person name="Waldvogel A.-M."/>
            <person name="Schoenle A."/>
        </authorList>
    </citation>
    <scope>NUCLEOTIDE SEQUENCE [LARGE SCALE GENOMIC DNA]</scope>
</reference>
<accession>A0AAV2JCT0</accession>
<dbReference type="PROSITE" id="PS51717">
    <property type="entry name" value="G_VLIG"/>
    <property type="match status" value="1"/>
</dbReference>
<feature type="domain" description="Fibronectin type-III" evidence="1">
    <location>
        <begin position="7"/>
        <end position="94"/>
    </location>
</feature>
<dbReference type="SUPFAM" id="SSF49265">
    <property type="entry name" value="Fibronectin type III"/>
    <property type="match status" value="1"/>
</dbReference>
<dbReference type="Gene3D" id="2.60.40.10">
    <property type="entry name" value="Immunoglobulins"/>
    <property type="match status" value="1"/>
</dbReference>
<dbReference type="PANTHER" id="PTHR14819:SF9">
    <property type="entry name" value="UP-REGULATOR OF CELL PROLIFERATION-LIKE"/>
    <property type="match status" value="1"/>
</dbReference>
<evidence type="ECO:0000259" key="2">
    <source>
        <dbReference type="PROSITE" id="PS51717"/>
    </source>
</evidence>
<evidence type="ECO:0000259" key="1">
    <source>
        <dbReference type="PROSITE" id="PS50853"/>
    </source>
</evidence>
<dbReference type="Pfam" id="PF25683">
    <property type="entry name" value="URGCP_GTPase"/>
    <property type="match status" value="1"/>
</dbReference>
<dbReference type="CDD" id="cd00063">
    <property type="entry name" value="FN3"/>
    <property type="match status" value="1"/>
</dbReference>
<gene>
    <name evidence="3" type="ORF">KC01_LOCUS6000</name>
</gene>
<keyword evidence="4" id="KW-1185">Reference proteome</keyword>
<dbReference type="InterPro" id="IPR036116">
    <property type="entry name" value="FN3_sf"/>
</dbReference>
<dbReference type="InterPro" id="IPR027417">
    <property type="entry name" value="P-loop_NTPase"/>
</dbReference>
<dbReference type="PANTHER" id="PTHR14819">
    <property type="entry name" value="GTP-BINDING"/>
    <property type="match status" value="1"/>
</dbReference>
<dbReference type="PROSITE" id="PS50853">
    <property type="entry name" value="FN3"/>
    <property type="match status" value="1"/>
</dbReference>
<dbReference type="GO" id="GO:0005525">
    <property type="term" value="F:GTP binding"/>
    <property type="evidence" value="ECO:0007669"/>
    <property type="project" value="InterPro"/>
</dbReference>
<dbReference type="AlphaFoldDB" id="A0AAV2JCT0"/>
<protein>
    <submittedName>
        <fullName evidence="3">Uncharacterized protein</fullName>
    </submittedName>
</protein>
<evidence type="ECO:0000313" key="4">
    <source>
        <dbReference type="Proteomes" id="UP001497482"/>
    </source>
</evidence>
<organism evidence="3 4">
    <name type="scientific">Knipowitschia caucasica</name>
    <name type="common">Caucasian dwarf goby</name>
    <name type="synonym">Pomatoschistus caucasicus</name>
    <dbReference type="NCBI Taxonomy" id="637954"/>
    <lineage>
        <taxon>Eukaryota</taxon>
        <taxon>Metazoa</taxon>
        <taxon>Chordata</taxon>
        <taxon>Craniata</taxon>
        <taxon>Vertebrata</taxon>
        <taxon>Euteleostomi</taxon>
        <taxon>Actinopterygii</taxon>
        <taxon>Neopterygii</taxon>
        <taxon>Teleostei</taxon>
        <taxon>Neoteleostei</taxon>
        <taxon>Acanthomorphata</taxon>
        <taxon>Gobiaria</taxon>
        <taxon>Gobiiformes</taxon>
        <taxon>Gobioidei</taxon>
        <taxon>Gobiidae</taxon>
        <taxon>Gobiinae</taxon>
        <taxon>Knipowitschia</taxon>
    </lineage>
</organism>